<dbReference type="InterPro" id="IPR002539">
    <property type="entry name" value="MaoC-like_dom"/>
</dbReference>
<accession>A0A848EM68</accession>
<feature type="domain" description="Peroxisomal multifunctional enzyme type 2-like N-terminal" evidence="3">
    <location>
        <begin position="23"/>
        <end position="146"/>
    </location>
</feature>
<evidence type="ECO:0000313" key="4">
    <source>
        <dbReference type="EMBL" id="NMJ44463.1"/>
    </source>
</evidence>
<dbReference type="CDD" id="cd03448">
    <property type="entry name" value="HDE_HSD"/>
    <property type="match status" value="1"/>
</dbReference>
<evidence type="ECO:0000313" key="5">
    <source>
        <dbReference type="Proteomes" id="UP000548582"/>
    </source>
</evidence>
<dbReference type="EMBL" id="JABBKX010000017">
    <property type="protein sequence ID" value="NMJ44463.1"/>
    <property type="molecule type" value="Genomic_DNA"/>
</dbReference>
<dbReference type="InterPro" id="IPR054357">
    <property type="entry name" value="MFE-2_N"/>
</dbReference>
<dbReference type="PANTHER" id="PTHR13078">
    <property type="entry name" value="PEROXISOMAL MULTIFUNCTIONAL ENZYME TYPE 2-RELATED"/>
    <property type="match status" value="1"/>
</dbReference>
<evidence type="ECO:0000256" key="1">
    <source>
        <dbReference type="SAM" id="MobiDB-lite"/>
    </source>
</evidence>
<protein>
    <submittedName>
        <fullName evidence="4">3-alpha,7-alpha, 12-alpha-trihydroxy-5-beta-cholest-24-enoyl-CoA hydratase</fullName>
    </submittedName>
</protein>
<dbReference type="Proteomes" id="UP000548582">
    <property type="component" value="Unassembled WGS sequence"/>
</dbReference>
<keyword evidence="5" id="KW-1185">Reference proteome</keyword>
<dbReference type="PANTHER" id="PTHR13078:SF56">
    <property type="entry name" value="PEROXISOMAL MULTIFUNCTIONAL ENZYME TYPE 2"/>
    <property type="match status" value="1"/>
</dbReference>
<reference evidence="4 5" key="1">
    <citation type="submission" date="2020-03" db="EMBL/GenBank/DDBJ databases">
        <authorList>
            <person name="Sun Q."/>
        </authorList>
    </citation>
    <scope>NUCLEOTIDE SEQUENCE [LARGE SCALE GENOMIC DNA]</scope>
    <source>
        <strain evidence="4 5">JC162</strain>
    </source>
</reference>
<dbReference type="Pfam" id="PF01575">
    <property type="entry name" value="MaoC_dehydratas"/>
    <property type="match status" value="1"/>
</dbReference>
<dbReference type="Pfam" id="PF22622">
    <property type="entry name" value="MFE-2_hydrat-2_N"/>
    <property type="match status" value="1"/>
</dbReference>
<comment type="caution">
    <text evidence="4">The sequence shown here is derived from an EMBL/GenBank/DDBJ whole genome shotgun (WGS) entry which is preliminary data.</text>
</comment>
<dbReference type="Gene3D" id="3.10.129.10">
    <property type="entry name" value="Hotdog Thioesterase"/>
    <property type="match status" value="2"/>
</dbReference>
<gene>
    <name evidence="4" type="ORF">GWK16_24675</name>
</gene>
<dbReference type="InterPro" id="IPR029069">
    <property type="entry name" value="HotDog_dom_sf"/>
</dbReference>
<feature type="domain" description="MaoC-like" evidence="2">
    <location>
        <begin position="163"/>
        <end position="277"/>
    </location>
</feature>
<organism evidence="4 5">
    <name type="scientific">Neoroseomonas marina</name>
    <dbReference type="NCBI Taxonomy" id="1232220"/>
    <lineage>
        <taxon>Bacteria</taxon>
        <taxon>Pseudomonadati</taxon>
        <taxon>Pseudomonadota</taxon>
        <taxon>Alphaproteobacteria</taxon>
        <taxon>Acetobacterales</taxon>
        <taxon>Acetobacteraceae</taxon>
        <taxon>Neoroseomonas</taxon>
    </lineage>
</organism>
<evidence type="ECO:0000259" key="2">
    <source>
        <dbReference type="Pfam" id="PF01575"/>
    </source>
</evidence>
<name>A0A848EM68_9PROT</name>
<dbReference type="GO" id="GO:0006635">
    <property type="term" value="P:fatty acid beta-oxidation"/>
    <property type="evidence" value="ECO:0007669"/>
    <property type="project" value="TreeGrafter"/>
</dbReference>
<dbReference type="RefSeq" id="WP_170056641.1">
    <property type="nucleotide sequence ID" value="NZ_JABBKX010000017.1"/>
</dbReference>
<sequence length="288" mass="31712">MTINHDHLLNYPIPEIRQTIRWQDTALYNFSIGLGQDPMDEKQLDFLYEPRLKAMPSMAVVLGYPGFWIRNPDTGVDWTQVLHGEQSVILHRPLPAEGEIIGKSRISSIVDRGPGKGALLYNERIVLDAKTGEKLATLEGTTFARGDGGFGGPSGPVKKPHPEPERAPDITVDLATRPEQAIVYRLNGDHNPLHIDPAVAAKAGFKQPILHGLCTFGVVCHALTKALCGYDPARFGRMDLRFSSPVYPGETIRTEIWHEDGGAAFRARVVERDKVVVSNGLFRHPGAA</sequence>
<dbReference type="SUPFAM" id="SSF54637">
    <property type="entry name" value="Thioesterase/thiol ester dehydrase-isomerase"/>
    <property type="match status" value="2"/>
</dbReference>
<dbReference type="AlphaFoldDB" id="A0A848EM68"/>
<evidence type="ECO:0000259" key="3">
    <source>
        <dbReference type="Pfam" id="PF22622"/>
    </source>
</evidence>
<proteinExistence type="predicted"/>
<dbReference type="GO" id="GO:0004300">
    <property type="term" value="F:enoyl-CoA hydratase activity"/>
    <property type="evidence" value="ECO:0007669"/>
    <property type="project" value="TreeGrafter"/>
</dbReference>
<dbReference type="GO" id="GO:0003857">
    <property type="term" value="F:(3S)-3-hydroxyacyl-CoA dehydrogenase (NAD+) activity"/>
    <property type="evidence" value="ECO:0007669"/>
    <property type="project" value="TreeGrafter"/>
</dbReference>
<feature type="region of interest" description="Disordered" evidence="1">
    <location>
        <begin position="146"/>
        <end position="168"/>
    </location>
</feature>
<dbReference type="GO" id="GO:0044594">
    <property type="term" value="F:17-beta-hydroxysteroid dehydrogenase (NAD+) activity"/>
    <property type="evidence" value="ECO:0007669"/>
    <property type="project" value="TreeGrafter"/>
</dbReference>